<dbReference type="GO" id="GO:0015074">
    <property type="term" value="P:DNA integration"/>
    <property type="evidence" value="ECO:0007669"/>
    <property type="project" value="InterPro"/>
</dbReference>
<feature type="region of interest" description="Disordered" evidence="2">
    <location>
        <begin position="318"/>
        <end position="341"/>
    </location>
</feature>
<keyword evidence="1" id="KW-0233">DNA recombination</keyword>
<dbReference type="SUPFAM" id="SSF56349">
    <property type="entry name" value="DNA breaking-rejoining enzymes"/>
    <property type="match status" value="1"/>
</dbReference>
<feature type="domain" description="Tyr recombinase" evidence="3">
    <location>
        <begin position="131"/>
        <end position="341"/>
    </location>
</feature>
<dbReference type="EMBL" id="JAGSOH010000114">
    <property type="protein sequence ID" value="MBR7830104.1"/>
    <property type="molecule type" value="Genomic_DNA"/>
</dbReference>
<dbReference type="Pfam" id="PF00589">
    <property type="entry name" value="Phage_integrase"/>
    <property type="match status" value="1"/>
</dbReference>
<evidence type="ECO:0000256" key="1">
    <source>
        <dbReference type="ARBA" id="ARBA00023172"/>
    </source>
</evidence>
<evidence type="ECO:0000256" key="2">
    <source>
        <dbReference type="SAM" id="MobiDB-lite"/>
    </source>
</evidence>
<dbReference type="InterPro" id="IPR002104">
    <property type="entry name" value="Integrase_catalytic"/>
</dbReference>
<accession>A0A941EM71</accession>
<evidence type="ECO:0000259" key="3">
    <source>
        <dbReference type="PROSITE" id="PS51898"/>
    </source>
</evidence>
<dbReference type="Proteomes" id="UP000676325">
    <property type="component" value="Unassembled WGS sequence"/>
</dbReference>
<protein>
    <submittedName>
        <fullName evidence="4">Site-specific integrase</fullName>
    </submittedName>
</protein>
<organism evidence="4 5">
    <name type="scientific">Actinospica acidithermotolerans</name>
    <dbReference type="NCBI Taxonomy" id="2828514"/>
    <lineage>
        <taxon>Bacteria</taxon>
        <taxon>Bacillati</taxon>
        <taxon>Actinomycetota</taxon>
        <taxon>Actinomycetes</taxon>
        <taxon>Catenulisporales</taxon>
        <taxon>Actinospicaceae</taxon>
        <taxon>Actinospica</taxon>
    </lineage>
</organism>
<dbReference type="Gene3D" id="1.10.443.10">
    <property type="entry name" value="Intergrase catalytic core"/>
    <property type="match status" value="1"/>
</dbReference>
<comment type="caution">
    <text evidence="4">The sequence shown here is derived from an EMBL/GenBank/DDBJ whole genome shotgun (WGS) entry which is preliminary data.</text>
</comment>
<evidence type="ECO:0000313" key="5">
    <source>
        <dbReference type="Proteomes" id="UP000676325"/>
    </source>
</evidence>
<name>A0A941EM71_9ACTN</name>
<dbReference type="InterPro" id="IPR013762">
    <property type="entry name" value="Integrase-like_cat_sf"/>
</dbReference>
<proteinExistence type="predicted"/>
<dbReference type="InterPro" id="IPR011010">
    <property type="entry name" value="DNA_brk_join_enz"/>
</dbReference>
<sequence>MTEGQEMQATEAIEQVTAAAERLCAQEGMSAARARQVRWFVKELRLALAHPEFRPAGPVRTAADLFQPQAVSSYLDLGRRGELRTRASRVPDAVSSPASMRVREDCLKLLARELTLPLVLGERAPLPEVHETVDAPTRSQLRAYLVGRAENPPVLASHVRLLAIIGMVLDTGARVGELCAMTMADLDLEAREPSVTIVRKPQARRVAEPVTERIALSRGTAAAVRHWLRHRQELIEAFDVGVKSLWVSVAGNHAGLPSKEGNAIRRPPGMPLRPRGLQRAYTRAVVELNAELAGSIGWRPLPYRLELLRRAIEVPDEHRLAAETPENESAEGQPATDGVSE</sequence>
<dbReference type="PROSITE" id="PS51898">
    <property type="entry name" value="TYR_RECOMBINASE"/>
    <property type="match status" value="1"/>
</dbReference>
<dbReference type="GO" id="GO:0003677">
    <property type="term" value="F:DNA binding"/>
    <property type="evidence" value="ECO:0007669"/>
    <property type="project" value="InterPro"/>
</dbReference>
<dbReference type="GO" id="GO:0006310">
    <property type="term" value="P:DNA recombination"/>
    <property type="evidence" value="ECO:0007669"/>
    <property type="project" value="UniProtKB-KW"/>
</dbReference>
<keyword evidence="5" id="KW-1185">Reference proteome</keyword>
<reference evidence="4" key="1">
    <citation type="submission" date="2021-04" db="EMBL/GenBank/DDBJ databases">
        <title>Genome based classification of Actinospica acidithermotolerans sp. nov., an actinobacterium isolated from an Indonesian hot spring.</title>
        <authorList>
            <person name="Kusuma A.B."/>
            <person name="Putra K.E."/>
            <person name="Nafisah S."/>
            <person name="Loh J."/>
            <person name="Nouioui I."/>
            <person name="Goodfellow M."/>
        </authorList>
    </citation>
    <scope>NUCLEOTIDE SEQUENCE</scope>
    <source>
        <strain evidence="4">MGRD01-02</strain>
    </source>
</reference>
<dbReference type="RefSeq" id="WP_212521233.1">
    <property type="nucleotide sequence ID" value="NZ_JAGSOH010000114.1"/>
</dbReference>
<evidence type="ECO:0000313" key="4">
    <source>
        <dbReference type="EMBL" id="MBR7830104.1"/>
    </source>
</evidence>
<gene>
    <name evidence="4" type="ORF">KDK95_27625</name>
</gene>
<dbReference type="AlphaFoldDB" id="A0A941EM71"/>